<sequence>MSTPNNRRAIHPAAPSSPDTSGVKNGAWAGLSVDSQDLRDTPAMFGPLVSAANVLLDCFDTIEAVARNQQDYEQLATELDALSKLLVTTCNEVAPAQLPTATIKREANESTANSSVGLERALMANADEQDLMRRYRRIQSLFRQLQTNIGMSTWANTNELVAKSRLGELNAEKKATYDSQLSGPTNRRTCTEGTRVKVLDELKAWVIEAAGQVKGHRGAVRKADTGPLKNEGQHRTGWSRCSAAGPVLRDQSTRVGIYATMAAHAASHEAIHLHKIEESLVSADIKLYLEEVLAPISPQASDIEELVRRSGCCCDGHAQIDLLYTVVLKSVLEDEETNEEEKNDVRAVLNTVLLAQEPIGIQTIAVLGGVGDTSRVEYALRSLSSVLYESGTGLVSTLHASFPDFMFDEKRSGTYFATHQAQSTGGAAMLRGDEETATNEHMQLPSSFMRDKDVKNLNELIESNISPLLAYVCRYWANHLRPVLEVDEMQAALDEFLSTRLLFWMEVLSVRGDLSTGVAQRLNQPRISTSRHSHSVRDQAMYTSTTGPDARAGGAEGQSDGPQRDSRTGHLEHSLAKLLASGSMMAPSECGTCAPALLLPAHSAVTPTCHSVSFSPDSKRIVSGSGQDRFPFRAYSPDGTLIASASYDNYPTVALDDGTPAASPLQGHTDSSTLLRSRPMALDLSAVIRQDRSCVEGVGWLAVATPFQGHSGASTSVAVSADGMLVASGSDDRTVRVWRMSDGSLAAVHFLAIL</sequence>
<keyword evidence="1 3" id="KW-0853">WD repeat</keyword>
<dbReference type="Pfam" id="PF00400">
    <property type="entry name" value="WD40"/>
    <property type="match status" value="2"/>
</dbReference>
<reference evidence="5" key="1">
    <citation type="submission" date="2020-09" db="EMBL/GenBank/DDBJ databases">
        <title>Comparative genome analyses of four rice-infecting Rhizoctonia solani isolates reveal extensive enrichment of homogalacturonan modification genes.</title>
        <authorList>
            <person name="Lee D.-Y."/>
            <person name="Jeon J."/>
            <person name="Kim K.-T."/>
            <person name="Cheong K."/>
            <person name="Song H."/>
            <person name="Choi G."/>
            <person name="Ko J."/>
            <person name="Opiyo S.O."/>
            <person name="Zuo S."/>
            <person name="Madhav S."/>
            <person name="Lee Y.-H."/>
            <person name="Wang G.-L."/>
        </authorList>
    </citation>
    <scope>NUCLEOTIDE SEQUENCE</scope>
    <source>
        <strain evidence="5">AG1-IA B2</strain>
    </source>
</reference>
<keyword evidence="2" id="KW-0677">Repeat</keyword>
<dbReference type="Gene3D" id="2.130.10.10">
    <property type="entry name" value="YVTN repeat-like/Quinoprotein amine dehydrogenase"/>
    <property type="match status" value="1"/>
</dbReference>
<dbReference type="AlphaFoldDB" id="A0A8H7M0I9"/>
<feature type="region of interest" description="Disordered" evidence="4">
    <location>
        <begin position="1"/>
        <end position="27"/>
    </location>
</feature>
<dbReference type="Proteomes" id="UP000614334">
    <property type="component" value="Unassembled WGS sequence"/>
</dbReference>
<name>A0A8H7M0I9_9AGAM</name>
<evidence type="ECO:0000313" key="5">
    <source>
        <dbReference type="EMBL" id="KAF8753839.1"/>
    </source>
</evidence>
<dbReference type="InterPro" id="IPR001680">
    <property type="entry name" value="WD40_rpt"/>
</dbReference>
<dbReference type="PROSITE" id="PS50082">
    <property type="entry name" value="WD_REPEATS_2"/>
    <property type="match status" value="1"/>
</dbReference>
<proteinExistence type="predicted"/>
<feature type="repeat" description="WD" evidence="3">
    <location>
        <begin position="707"/>
        <end position="748"/>
    </location>
</feature>
<comment type="caution">
    <text evidence="5">The sequence shown here is derived from an EMBL/GenBank/DDBJ whole genome shotgun (WGS) entry which is preliminary data.</text>
</comment>
<dbReference type="EMBL" id="JACYCF010000012">
    <property type="protein sequence ID" value="KAF8753839.1"/>
    <property type="molecule type" value="Genomic_DNA"/>
</dbReference>
<dbReference type="InterPro" id="IPR036322">
    <property type="entry name" value="WD40_repeat_dom_sf"/>
</dbReference>
<evidence type="ECO:0000313" key="6">
    <source>
        <dbReference type="Proteomes" id="UP000614334"/>
    </source>
</evidence>
<evidence type="ECO:0000256" key="1">
    <source>
        <dbReference type="ARBA" id="ARBA00022574"/>
    </source>
</evidence>
<dbReference type="GO" id="GO:1990234">
    <property type="term" value="C:transferase complex"/>
    <property type="evidence" value="ECO:0007669"/>
    <property type="project" value="UniProtKB-ARBA"/>
</dbReference>
<evidence type="ECO:0000256" key="2">
    <source>
        <dbReference type="ARBA" id="ARBA00022737"/>
    </source>
</evidence>
<dbReference type="PANTHER" id="PTHR22847:SF637">
    <property type="entry name" value="WD REPEAT DOMAIN 5B"/>
    <property type="match status" value="1"/>
</dbReference>
<accession>A0A8H7M0I9</accession>
<evidence type="ECO:0000256" key="4">
    <source>
        <dbReference type="SAM" id="MobiDB-lite"/>
    </source>
</evidence>
<dbReference type="SUPFAM" id="SSF50978">
    <property type="entry name" value="WD40 repeat-like"/>
    <property type="match status" value="1"/>
</dbReference>
<dbReference type="SMART" id="SM00320">
    <property type="entry name" value="WD40"/>
    <property type="match status" value="2"/>
</dbReference>
<protein>
    <submittedName>
        <fullName evidence="5">WD repeat-containing protein</fullName>
    </submittedName>
</protein>
<dbReference type="PANTHER" id="PTHR22847">
    <property type="entry name" value="WD40 REPEAT PROTEIN"/>
    <property type="match status" value="1"/>
</dbReference>
<feature type="region of interest" description="Disordered" evidence="4">
    <location>
        <begin position="525"/>
        <end position="570"/>
    </location>
</feature>
<dbReference type="InterPro" id="IPR015943">
    <property type="entry name" value="WD40/YVTN_repeat-like_dom_sf"/>
</dbReference>
<evidence type="ECO:0000256" key="3">
    <source>
        <dbReference type="PROSITE-ProRule" id="PRU00221"/>
    </source>
</evidence>
<gene>
    <name evidence="5" type="ORF">RHS01_06811</name>
</gene>
<organism evidence="5 6">
    <name type="scientific">Rhizoctonia solani</name>
    <dbReference type="NCBI Taxonomy" id="456999"/>
    <lineage>
        <taxon>Eukaryota</taxon>
        <taxon>Fungi</taxon>
        <taxon>Dikarya</taxon>
        <taxon>Basidiomycota</taxon>
        <taxon>Agaricomycotina</taxon>
        <taxon>Agaricomycetes</taxon>
        <taxon>Cantharellales</taxon>
        <taxon>Ceratobasidiaceae</taxon>
        <taxon>Rhizoctonia</taxon>
    </lineage>
</organism>
<dbReference type="PROSITE" id="PS50294">
    <property type="entry name" value="WD_REPEATS_REGION"/>
    <property type="match status" value="1"/>
</dbReference>